<dbReference type="HOGENOM" id="CLU_014593_0_0_1"/>
<dbReference type="InParanoid" id="E4ZHX2"/>
<dbReference type="Proteomes" id="UP000002668">
    <property type="component" value="Genome"/>
</dbReference>
<evidence type="ECO:0008006" key="3">
    <source>
        <dbReference type="Google" id="ProtNLM"/>
    </source>
</evidence>
<dbReference type="STRING" id="985895.E4ZHX2"/>
<reference evidence="2" key="1">
    <citation type="journal article" date="2011" name="Nat. Commun.">
        <title>Effector diversification within compartments of the Leptosphaeria maculans genome affected by Repeat-Induced Point mutations.</title>
        <authorList>
            <person name="Rouxel T."/>
            <person name="Grandaubert J."/>
            <person name="Hane J.K."/>
            <person name="Hoede C."/>
            <person name="van de Wouw A.P."/>
            <person name="Couloux A."/>
            <person name="Dominguez V."/>
            <person name="Anthouard V."/>
            <person name="Bally P."/>
            <person name="Bourras S."/>
            <person name="Cozijnsen A.J."/>
            <person name="Ciuffetti L.M."/>
            <person name="Degrave A."/>
            <person name="Dilmaghani A."/>
            <person name="Duret L."/>
            <person name="Fudal I."/>
            <person name="Goodwin S.B."/>
            <person name="Gout L."/>
            <person name="Glaser N."/>
            <person name="Linglin J."/>
            <person name="Kema G.H.J."/>
            <person name="Lapalu N."/>
            <person name="Lawrence C.B."/>
            <person name="May K."/>
            <person name="Meyer M."/>
            <person name="Ollivier B."/>
            <person name="Poulain J."/>
            <person name="Schoch C.L."/>
            <person name="Simon A."/>
            <person name="Spatafora J.W."/>
            <person name="Stachowiak A."/>
            <person name="Turgeon B.G."/>
            <person name="Tyler B.M."/>
            <person name="Vincent D."/>
            <person name="Weissenbach J."/>
            <person name="Amselem J."/>
            <person name="Quesneville H."/>
            <person name="Oliver R.P."/>
            <person name="Wincker P."/>
            <person name="Balesdent M.-H."/>
            <person name="Howlett B.J."/>
        </authorList>
    </citation>
    <scope>NUCLEOTIDE SEQUENCE [LARGE SCALE GENOMIC DNA]</scope>
    <source>
        <strain evidence="2">JN3 / isolate v23.1.3 / race Av1-4-5-6-7-8</strain>
    </source>
</reference>
<sequence>MASSSNVLDELSTHLKKVDGDPTTELDTDLLEQCEILTNTPDYRSQIWKETRPLFLQIAALLPKLQQDPSPLIHCIIKLAGPYRFEDIKDIDFEIGLDLQATPFHSLILTLLEKATLSSIDAQALANRPAVIASVVRLWLCTQDAGVATQAEDLLTSLLSISRNEPISTSAGAHVPIYTYGTGPMWRRLFSDRDIGSLYYHYTSLKQLSAPPLPLLNKRDKTIAQARLLSWLPRVGVMDFDTIVSSHNLDVEREVGVTDGQGLLHYAALKMVDTEDDMLMHMTLINFYSELITRLKTKPQLTHYDSSLALDFLKEEGIHKGLVDFHTSDNPGLEHTFLSSRTSQYISDYASTYPENFESSAEMPTIRDYVHRNIRKCEATNLNIIASMPRSTLIPQRSTGYAWDDCVLLDLPITRTNPDALKTLATVLGGPPKEEITFPKTEAIGSDTKRRTTEAIFARLLTALFYSKKPTMFTDMTTHMETLAMQENALAALSLVRALITSTWSTEPLPTLSTNDSTYTRLTNFPNTGLDVLLDPSISAGVLPSLLKPAASFSSLVGGRGDAEDAAYQVAVAKFEVLKALGGRLEEEGGRLDVLALVRRRVGEGVWGAGGTVGSRIGTLEL</sequence>
<dbReference type="AlphaFoldDB" id="E4ZHX2"/>
<dbReference type="eggNOG" id="ENOG502S03U">
    <property type="taxonomic scope" value="Eukaryota"/>
</dbReference>
<keyword evidence="2" id="KW-1185">Reference proteome</keyword>
<proteinExistence type="predicted"/>
<accession>E4ZHX2</accession>
<name>E4ZHX2_LEPMJ</name>
<dbReference type="GeneID" id="13284521"/>
<dbReference type="OMA" id="PSAQWAH"/>
<protein>
    <recommendedName>
        <fullName evidence="3">DNA mismatch repair protein HSM3 N-terminal domain-containing protein</fullName>
    </recommendedName>
</protein>
<dbReference type="OrthoDB" id="4538483at2759"/>
<dbReference type="VEuPathDB" id="FungiDB:LEMA_P061490.1"/>
<evidence type="ECO:0000313" key="1">
    <source>
        <dbReference type="EMBL" id="CBX91115.1"/>
    </source>
</evidence>
<organism evidence="2">
    <name type="scientific">Leptosphaeria maculans (strain JN3 / isolate v23.1.3 / race Av1-4-5-6-7-8)</name>
    <name type="common">Blackleg fungus</name>
    <name type="synonym">Phoma lingam</name>
    <dbReference type="NCBI Taxonomy" id="985895"/>
    <lineage>
        <taxon>Eukaryota</taxon>
        <taxon>Fungi</taxon>
        <taxon>Dikarya</taxon>
        <taxon>Ascomycota</taxon>
        <taxon>Pezizomycotina</taxon>
        <taxon>Dothideomycetes</taxon>
        <taxon>Pleosporomycetidae</taxon>
        <taxon>Pleosporales</taxon>
        <taxon>Pleosporineae</taxon>
        <taxon>Leptosphaeriaceae</taxon>
        <taxon>Plenodomus</taxon>
        <taxon>Plenodomus lingam/Leptosphaeria maculans species complex</taxon>
    </lineage>
</organism>
<dbReference type="EMBL" id="FP929065">
    <property type="protein sequence ID" value="CBX91115.1"/>
    <property type="molecule type" value="Genomic_DNA"/>
</dbReference>
<gene>
    <name evidence="1" type="ORF">LEMA_P061490.1</name>
</gene>
<evidence type="ECO:0000313" key="2">
    <source>
        <dbReference type="Proteomes" id="UP000002668"/>
    </source>
</evidence>